<dbReference type="PROSITE" id="PS50113">
    <property type="entry name" value="PAC"/>
    <property type="match status" value="1"/>
</dbReference>
<dbReference type="GO" id="GO:0016020">
    <property type="term" value="C:membrane"/>
    <property type="evidence" value="ECO:0007669"/>
    <property type="project" value="UniProtKB-SubCell"/>
</dbReference>
<dbReference type="GO" id="GO:0005524">
    <property type="term" value="F:ATP binding"/>
    <property type="evidence" value="ECO:0007669"/>
    <property type="project" value="UniProtKB-KW"/>
</dbReference>
<dbReference type="Pfam" id="PF13426">
    <property type="entry name" value="PAS_9"/>
    <property type="match status" value="1"/>
</dbReference>
<keyword evidence="12 13" id="KW-0472">Membrane</keyword>
<dbReference type="InterPro" id="IPR000014">
    <property type="entry name" value="PAS"/>
</dbReference>
<dbReference type="InterPro" id="IPR035965">
    <property type="entry name" value="PAS-like_dom_sf"/>
</dbReference>
<keyword evidence="18" id="KW-1185">Reference proteome</keyword>
<dbReference type="AlphaFoldDB" id="B9XDC5"/>
<dbReference type="SMART" id="SM00086">
    <property type="entry name" value="PAC"/>
    <property type="match status" value="1"/>
</dbReference>
<keyword evidence="4" id="KW-0597">Phosphoprotein</keyword>
<evidence type="ECO:0000256" key="6">
    <source>
        <dbReference type="ARBA" id="ARBA00022692"/>
    </source>
</evidence>
<dbReference type="InterPro" id="IPR004358">
    <property type="entry name" value="Sig_transdc_His_kin-like_C"/>
</dbReference>
<gene>
    <name evidence="17" type="ORF">Cflav_PD6346</name>
</gene>
<evidence type="ECO:0000256" key="13">
    <source>
        <dbReference type="SAM" id="Phobius"/>
    </source>
</evidence>
<dbReference type="FunFam" id="3.30.565.10:FF:000006">
    <property type="entry name" value="Sensor histidine kinase WalK"/>
    <property type="match status" value="1"/>
</dbReference>
<dbReference type="CDD" id="cd00130">
    <property type="entry name" value="PAS"/>
    <property type="match status" value="1"/>
</dbReference>
<sequence length="518" mass="58170">MTFVRNLITSASKPYKPAQPVHYGMAVLSIAVATLVRMLLDPWLGDHAPFATVFLAILVIAFWAGFGPAVLTIILGYIAVDYFVILPRHSSAISGFSVWAQTLVYAMVSFGIVSLDRLHVAAQSRANQSEEKYRSLYGNTPVMMHSIDQNGTLLNVSNFWLESLGYERSEVIGHKSVEFLTPESRQYALEVVLPEFFETGVCRDIPYQVIKKNGEIIDVLLSAAIEKDRHSGEVHSLAVLIDVTAQKRAEARIKQWNAELESSVRERTAELEAFCYSVSHDLRSPIRQISSFTELLREDYAPLFKEEGREMLRIVIQSAQRMDQLIHDLLALSRLSRCEIQRRPVDLSASLRQLAQQLQKDEPQRQVDFIIAPKILASVDERMLRVALENLLNNAWKFTRLVDRGRIEFGVKLHAGHPTFFLRDNGIGFDMAYAGKLFGVFERLHSASEFPGTGIGLAIVQRVINRHGGEIWAEGAINQGATFYFTLQTQPVGNDGHPQTLESCTAMPEPPAECRKVM</sequence>
<dbReference type="InterPro" id="IPR038318">
    <property type="entry name" value="KdpD_sf"/>
</dbReference>
<comment type="catalytic activity">
    <reaction evidence="1">
        <text>ATP + protein L-histidine = ADP + protein N-phospho-L-histidine.</text>
        <dbReference type="EC" id="2.7.13.3"/>
    </reaction>
</comment>
<dbReference type="EC" id="2.7.13.3" evidence="3"/>
<dbReference type="Pfam" id="PF02518">
    <property type="entry name" value="HATPase_c"/>
    <property type="match status" value="1"/>
</dbReference>
<dbReference type="SMART" id="SM00091">
    <property type="entry name" value="PAS"/>
    <property type="match status" value="1"/>
</dbReference>
<dbReference type="InterPro" id="IPR003661">
    <property type="entry name" value="HisK_dim/P_dom"/>
</dbReference>
<dbReference type="Pfam" id="PF13493">
    <property type="entry name" value="DUF4118"/>
    <property type="match status" value="1"/>
</dbReference>
<dbReference type="GO" id="GO:0030295">
    <property type="term" value="F:protein kinase activator activity"/>
    <property type="evidence" value="ECO:0007669"/>
    <property type="project" value="TreeGrafter"/>
</dbReference>
<comment type="caution">
    <text evidence="17">The sequence shown here is derived from an EMBL/GenBank/DDBJ whole genome shotgun (WGS) entry which is preliminary data.</text>
</comment>
<keyword evidence="5" id="KW-0808">Transferase</keyword>
<dbReference type="InterPro" id="IPR003594">
    <property type="entry name" value="HATPase_dom"/>
</dbReference>
<dbReference type="PROSITE" id="PS50109">
    <property type="entry name" value="HIS_KIN"/>
    <property type="match status" value="1"/>
</dbReference>
<evidence type="ECO:0000259" key="16">
    <source>
        <dbReference type="PROSITE" id="PS50113"/>
    </source>
</evidence>
<keyword evidence="8 17" id="KW-0418">Kinase</keyword>
<dbReference type="InterPro" id="IPR025201">
    <property type="entry name" value="KdpD_TM"/>
</dbReference>
<evidence type="ECO:0000256" key="5">
    <source>
        <dbReference type="ARBA" id="ARBA00022679"/>
    </source>
</evidence>
<keyword evidence="7" id="KW-0547">Nucleotide-binding</keyword>
<evidence type="ECO:0000256" key="10">
    <source>
        <dbReference type="ARBA" id="ARBA00022989"/>
    </source>
</evidence>
<keyword evidence="10 13" id="KW-1133">Transmembrane helix</keyword>
<dbReference type="Gene3D" id="3.30.450.20">
    <property type="entry name" value="PAS domain"/>
    <property type="match status" value="1"/>
</dbReference>
<comment type="subcellular location">
    <subcellularLocation>
        <location evidence="2">Membrane</location>
        <topology evidence="2">Multi-pass membrane protein</topology>
    </subcellularLocation>
</comment>
<dbReference type="GO" id="GO:0000156">
    <property type="term" value="F:phosphorelay response regulator activity"/>
    <property type="evidence" value="ECO:0007669"/>
    <property type="project" value="TreeGrafter"/>
</dbReference>
<feature type="transmembrane region" description="Helical" evidence="13">
    <location>
        <begin position="92"/>
        <end position="115"/>
    </location>
</feature>
<dbReference type="PANTHER" id="PTHR42878:SF15">
    <property type="entry name" value="BACTERIOPHYTOCHROME"/>
    <property type="match status" value="1"/>
</dbReference>
<keyword evidence="6 13" id="KW-0812">Transmembrane</keyword>
<dbReference type="InterPro" id="IPR036097">
    <property type="entry name" value="HisK_dim/P_sf"/>
</dbReference>
<keyword evidence="9" id="KW-0067">ATP-binding</keyword>
<dbReference type="InterPro" id="IPR001610">
    <property type="entry name" value="PAC"/>
</dbReference>
<organism evidence="17 18">
    <name type="scientific">Pedosphaera parvula (strain Ellin514)</name>
    <dbReference type="NCBI Taxonomy" id="320771"/>
    <lineage>
        <taxon>Bacteria</taxon>
        <taxon>Pseudomonadati</taxon>
        <taxon>Verrucomicrobiota</taxon>
        <taxon>Pedosphaerae</taxon>
        <taxon>Pedosphaerales</taxon>
        <taxon>Pedosphaeraceae</taxon>
        <taxon>Pedosphaera</taxon>
    </lineage>
</organism>
<evidence type="ECO:0000259" key="14">
    <source>
        <dbReference type="PROSITE" id="PS50109"/>
    </source>
</evidence>
<evidence type="ECO:0000256" key="8">
    <source>
        <dbReference type="ARBA" id="ARBA00022777"/>
    </source>
</evidence>
<evidence type="ECO:0000256" key="11">
    <source>
        <dbReference type="ARBA" id="ARBA00023012"/>
    </source>
</evidence>
<dbReference type="InterPro" id="IPR036890">
    <property type="entry name" value="HATPase_C_sf"/>
</dbReference>
<dbReference type="STRING" id="320771.Cflav_PD6346"/>
<feature type="domain" description="PAC" evidence="16">
    <location>
        <begin position="203"/>
        <end position="255"/>
    </location>
</feature>
<evidence type="ECO:0000256" key="1">
    <source>
        <dbReference type="ARBA" id="ARBA00000085"/>
    </source>
</evidence>
<evidence type="ECO:0000313" key="18">
    <source>
        <dbReference type="Proteomes" id="UP000003688"/>
    </source>
</evidence>
<feature type="transmembrane region" description="Helical" evidence="13">
    <location>
        <begin position="21"/>
        <end position="40"/>
    </location>
</feature>
<dbReference type="PROSITE" id="PS50112">
    <property type="entry name" value="PAS"/>
    <property type="match status" value="1"/>
</dbReference>
<dbReference type="SMART" id="SM00388">
    <property type="entry name" value="HisKA"/>
    <property type="match status" value="1"/>
</dbReference>
<dbReference type="InterPro" id="IPR050351">
    <property type="entry name" value="BphY/WalK/GraS-like"/>
</dbReference>
<evidence type="ECO:0000313" key="17">
    <source>
        <dbReference type="EMBL" id="EEF62071.1"/>
    </source>
</evidence>
<dbReference type="InterPro" id="IPR000700">
    <property type="entry name" value="PAS-assoc_C"/>
</dbReference>
<evidence type="ECO:0000256" key="9">
    <source>
        <dbReference type="ARBA" id="ARBA00022840"/>
    </source>
</evidence>
<keyword evidence="11" id="KW-0902">Two-component regulatory system</keyword>
<evidence type="ECO:0000256" key="7">
    <source>
        <dbReference type="ARBA" id="ARBA00022741"/>
    </source>
</evidence>
<dbReference type="SUPFAM" id="SSF55785">
    <property type="entry name" value="PYP-like sensor domain (PAS domain)"/>
    <property type="match status" value="1"/>
</dbReference>
<dbReference type="InterPro" id="IPR005467">
    <property type="entry name" value="His_kinase_dom"/>
</dbReference>
<name>B9XDC5_PEDPL</name>
<dbReference type="Gene3D" id="1.10.287.130">
    <property type="match status" value="1"/>
</dbReference>
<accession>B9XDC5</accession>
<dbReference type="PANTHER" id="PTHR42878">
    <property type="entry name" value="TWO-COMPONENT HISTIDINE KINASE"/>
    <property type="match status" value="1"/>
</dbReference>
<dbReference type="SUPFAM" id="SSF47384">
    <property type="entry name" value="Homodimeric domain of signal transducing histidine kinase"/>
    <property type="match status" value="1"/>
</dbReference>
<dbReference type="GO" id="GO:0007234">
    <property type="term" value="P:osmosensory signaling via phosphorelay pathway"/>
    <property type="evidence" value="ECO:0007669"/>
    <property type="project" value="TreeGrafter"/>
</dbReference>
<feature type="domain" description="PAS" evidence="15">
    <location>
        <begin position="129"/>
        <end position="200"/>
    </location>
</feature>
<reference evidence="17 18" key="1">
    <citation type="journal article" date="2011" name="J. Bacteriol.">
        <title>Genome sequence of 'Pedosphaera parvula' Ellin514, an aerobic Verrucomicrobial isolate from pasture soil.</title>
        <authorList>
            <person name="Kant R."/>
            <person name="van Passel M.W."/>
            <person name="Sangwan P."/>
            <person name="Palva A."/>
            <person name="Lucas S."/>
            <person name="Copeland A."/>
            <person name="Lapidus A."/>
            <person name="Glavina Del Rio T."/>
            <person name="Dalin E."/>
            <person name="Tice H."/>
            <person name="Bruce D."/>
            <person name="Goodwin L."/>
            <person name="Pitluck S."/>
            <person name="Chertkov O."/>
            <person name="Larimer F.W."/>
            <person name="Land M.L."/>
            <person name="Hauser L."/>
            <person name="Brettin T.S."/>
            <person name="Detter J.C."/>
            <person name="Han S."/>
            <person name="de Vos W.M."/>
            <person name="Janssen P.H."/>
            <person name="Smidt H."/>
        </authorList>
    </citation>
    <scope>NUCLEOTIDE SEQUENCE [LARGE SCALE GENOMIC DNA]</scope>
    <source>
        <strain evidence="17 18">Ellin514</strain>
    </source>
</reference>
<feature type="transmembrane region" description="Helical" evidence="13">
    <location>
        <begin position="52"/>
        <end position="80"/>
    </location>
</feature>
<protein>
    <recommendedName>
        <fullName evidence="3">histidine kinase</fullName>
        <ecNumber evidence="3">2.7.13.3</ecNumber>
    </recommendedName>
</protein>
<dbReference type="Gene3D" id="3.30.565.10">
    <property type="entry name" value="Histidine kinase-like ATPase, C-terminal domain"/>
    <property type="match status" value="1"/>
</dbReference>
<dbReference type="Gene3D" id="1.20.120.620">
    <property type="entry name" value="Backbone structure of the membrane domain of e. Coli histidine kinase receptor kdpd"/>
    <property type="match status" value="1"/>
</dbReference>
<dbReference type="SMART" id="SM00387">
    <property type="entry name" value="HATPase_c"/>
    <property type="match status" value="1"/>
</dbReference>
<dbReference type="Proteomes" id="UP000003688">
    <property type="component" value="Unassembled WGS sequence"/>
</dbReference>
<evidence type="ECO:0000256" key="3">
    <source>
        <dbReference type="ARBA" id="ARBA00012438"/>
    </source>
</evidence>
<evidence type="ECO:0000259" key="15">
    <source>
        <dbReference type="PROSITE" id="PS50112"/>
    </source>
</evidence>
<dbReference type="GO" id="GO:0000155">
    <property type="term" value="F:phosphorelay sensor kinase activity"/>
    <property type="evidence" value="ECO:0007669"/>
    <property type="project" value="InterPro"/>
</dbReference>
<dbReference type="CDD" id="cd00082">
    <property type="entry name" value="HisKA"/>
    <property type="match status" value="1"/>
</dbReference>
<evidence type="ECO:0000256" key="4">
    <source>
        <dbReference type="ARBA" id="ARBA00022553"/>
    </source>
</evidence>
<dbReference type="Pfam" id="PF00512">
    <property type="entry name" value="HisKA"/>
    <property type="match status" value="1"/>
</dbReference>
<evidence type="ECO:0000256" key="2">
    <source>
        <dbReference type="ARBA" id="ARBA00004141"/>
    </source>
</evidence>
<dbReference type="PRINTS" id="PR00344">
    <property type="entry name" value="BCTRLSENSOR"/>
</dbReference>
<dbReference type="EMBL" id="ABOX02000006">
    <property type="protein sequence ID" value="EEF62071.1"/>
    <property type="molecule type" value="Genomic_DNA"/>
</dbReference>
<feature type="domain" description="Histidine kinase" evidence="14">
    <location>
        <begin position="277"/>
        <end position="491"/>
    </location>
</feature>
<proteinExistence type="predicted"/>
<dbReference type="NCBIfam" id="TIGR00229">
    <property type="entry name" value="sensory_box"/>
    <property type="match status" value="1"/>
</dbReference>
<dbReference type="SUPFAM" id="SSF55874">
    <property type="entry name" value="ATPase domain of HSP90 chaperone/DNA topoisomerase II/histidine kinase"/>
    <property type="match status" value="1"/>
</dbReference>
<evidence type="ECO:0000256" key="12">
    <source>
        <dbReference type="ARBA" id="ARBA00023136"/>
    </source>
</evidence>